<protein>
    <submittedName>
        <fullName evidence="1">Uncharacterized protein</fullName>
    </submittedName>
</protein>
<evidence type="ECO:0000313" key="1">
    <source>
        <dbReference type="EMBL" id="NYD72776.1"/>
    </source>
</evidence>
<reference evidence="1 2" key="1">
    <citation type="submission" date="2020-07" db="EMBL/GenBank/DDBJ databases">
        <title>Sequencing the genomes of 1000 actinobacteria strains.</title>
        <authorList>
            <person name="Klenk H.-P."/>
        </authorList>
    </citation>
    <scope>NUCLEOTIDE SEQUENCE [LARGE SCALE GENOMIC DNA]</scope>
    <source>
        <strain evidence="1 2">DSM 23871</strain>
    </source>
</reference>
<dbReference type="RefSeq" id="WP_179454095.1">
    <property type="nucleotide sequence ID" value="NZ_BAAAPX010000001.1"/>
</dbReference>
<name>A0A852SUQ3_9MICO</name>
<proteinExistence type="predicted"/>
<dbReference type="Proteomes" id="UP000589620">
    <property type="component" value="Unassembled WGS sequence"/>
</dbReference>
<keyword evidence="2" id="KW-1185">Reference proteome</keyword>
<comment type="caution">
    <text evidence="1">The sequence shown here is derived from an EMBL/GenBank/DDBJ whole genome shotgun (WGS) entry which is preliminary data.</text>
</comment>
<sequence length="209" mass="23344">MTTHADKTYARITGSPAPRDLEWTEFISFWQDRADQVEQETGDRLAVKLNGHREVFRRQHDGRVSIEDIERARHLLAATPEPKGHGELLAVAIDAEHARIFDFDLDARTVSDTECTVTDEDRRADHLRTVERHTGHDDERDLDHFFDAVAEALRSTAPDRSFVVIGHGSGKADVAAEFVERLRAAHADVAARVTALTELDLSAATDADI</sequence>
<dbReference type="EMBL" id="JACCBJ010000001">
    <property type="protein sequence ID" value="NYD72776.1"/>
    <property type="molecule type" value="Genomic_DNA"/>
</dbReference>
<dbReference type="AlphaFoldDB" id="A0A852SUQ3"/>
<organism evidence="1 2">
    <name type="scientific">Leifsonia soli</name>
    <dbReference type="NCBI Taxonomy" id="582665"/>
    <lineage>
        <taxon>Bacteria</taxon>
        <taxon>Bacillati</taxon>
        <taxon>Actinomycetota</taxon>
        <taxon>Actinomycetes</taxon>
        <taxon>Micrococcales</taxon>
        <taxon>Microbacteriaceae</taxon>
        <taxon>Leifsonia</taxon>
    </lineage>
</organism>
<evidence type="ECO:0000313" key="2">
    <source>
        <dbReference type="Proteomes" id="UP000589620"/>
    </source>
</evidence>
<accession>A0A852SUQ3</accession>
<gene>
    <name evidence="1" type="ORF">BJ963_000295</name>
</gene>